<proteinExistence type="predicted"/>
<evidence type="ECO:0000259" key="1">
    <source>
        <dbReference type="Pfam" id="PF05838"/>
    </source>
</evidence>
<dbReference type="AlphaFoldDB" id="A0A6H3F890"/>
<dbReference type="InterPro" id="IPR018537">
    <property type="entry name" value="Peptidoglycan-bd_3"/>
</dbReference>
<sequence length="193" mass="21300">MSNILADFATAHAFTAQWEGGLTNHPADPGGLTNYGVSLRWLKDLGIVCGDIDHDGDIDADDVRALTPETAADLFRRKFWDVYRLGELPQIMADVVYDCMVNTGPAQTARIAQRAFNAECLPGPAPLRVDGVFGSATREALRLGVGKPLALGLIMERERFYRNLVYSKPSFQPFLKGWLNRCTALRRFVGVLS</sequence>
<reference evidence="3 4" key="1">
    <citation type="submission" date="2018-12" db="EMBL/GenBank/DDBJ databases">
        <title>First genome draft of Desulfovibrio legallis sp. nov.</title>
        <authorList>
            <person name="Ben Dhia O."/>
            <person name="Najjari A."/>
            <person name="Ferjani R."/>
            <person name="Fhoula I."/>
            <person name="Fardeau M.-L."/>
            <person name="Boudabbous A."/>
            <person name="Ouzari H.I."/>
        </authorList>
    </citation>
    <scope>NUCLEOTIDE SEQUENCE [LARGE SCALE GENOMIC DNA]</scope>
    <source>
        <strain evidence="3 4">H1T</strain>
    </source>
</reference>
<dbReference type="EMBL" id="SIXC01000008">
    <property type="protein sequence ID" value="TBH79539.1"/>
    <property type="molecule type" value="Genomic_DNA"/>
</dbReference>
<organism evidence="3 4">
    <name type="scientific">Desulfovibrio legallii</name>
    <dbReference type="NCBI Taxonomy" id="571438"/>
    <lineage>
        <taxon>Bacteria</taxon>
        <taxon>Pseudomonadati</taxon>
        <taxon>Thermodesulfobacteriota</taxon>
        <taxon>Desulfovibrionia</taxon>
        <taxon>Desulfovibrionales</taxon>
        <taxon>Desulfovibrionaceae</taxon>
        <taxon>Desulfovibrio</taxon>
    </lineage>
</organism>
<protein>
    <submittedName>
        <fullName evidence="3">Uncharacterized protein</fullName>
    </submittedName>
</protein>
<comment type="caution">
    <text evidence="3">The sequence shown here is derived from an EMBL/GenBank/DDBJ whole genome shotgun (WGS) entry which is preliminary data.</text>
</comment>
<evidence type="ECO:0000259" key="2">
    <source>
        <dbReference type="Pfam" id="PF09374"/>
    </source>
</evidence>
<dbReference type="CDD" id="cd13926">
    <property type="entry name" value="N-acetylmuramidase_GH108"/>
    <property type="match status" value="1"/>
</dbReference>
<accession>A0A6H3F890</accession>
<dbReference type="PROSITE" id="PS00018">
    <property type="entry name" value="EF_HAND_1"/>
    <property type="match status" value="1"/>
</dbReference>
<dbReference type="RefSeq" id="WP_130958037.1">
    <property type="nucleotide sequence ID" value="NZ_JBHSHA010000014.1"/>
</dbReference>
<feature type="domain" description="TtsA-like Glycoside hydrolase family 108" evidence="1">
    <location>
        <begin position="14"/>
        <end position="104"/>
    </location>
</feature>
<evidence type="ECO:0000313" key="4">
    <source>
        <dbReference type="Proteomes" id="UP000292919"/>
    </source>
</evidence>
<dbReference type="Gene3D" id="1.20.141.10">
    <property type="entry name" value="Chitosanase, subunit A, domain 1"/>
    <property type="match status" value="1"/>
</dbReference>
<keyword evidence="4" id="KW-1185">Reference proteome</keyword>
<feature type="domain" description="Peptidoglycan binding" evidence="2">
    <location>
        <begin position="110"/>
        <end position="182"/>
    </location>
</feature>
<gene>
    <name evidence="3" type="ORF">EB812_08080</name>
</gene>
<evidence type="ECO:0000313" key="3">
    <source>
        <dbReference type="EMBL" id="TBH79539.1"/>
    </source>
</evidence>
<name>A0A6H3F890_9BACT</name>
<dbReference type="Pfam" id="PF09374">
    <property type="entry name" value="PG_binding_3"/>
    <property type="match status" value="1"/>
</dbReference>
<dbReference type="InterPro" id="IPR023346">
    <property type="entry name" value="Lysozyme-like_dom_sf"/>
</dbReference>
<dbReference type="Proteomes" id="UP000292919">
    <property type="component" value="Unassembled WGS sequence"/>
</dbReference>
<dbReference type="SUPFAM" id="SSF53955">
    <property type="entry name" value="Lysozyme-like"/>
    <property type="match status" value="1"/>
</dbReference>
<dbReference type="InterPro" id="IPR018247">
    <property type="entry name" value="EF_Hand_1_Ca_BS"/>
</dbReference>
<dbReference type="InterPro" id="IPR008565">
    <property type="entry name" value="TtsA-like_GH18_dom"/>
</dbReference>
<dbReference type="Pfam" id="PF05838">
    <property type="entry name" value="Glyco_hydro_108"/>
    <property type="match status" value="1"/>
</dbReference>